<proteinExistence type="inferred from homology"/>
<sequence>MAGLTVGFGEYTHAIVRGVPASLPKDALRMNEANDDVDLARARREHELYVGVLMHKLGLQIVELPVDDSLPDSVFVEDAAVVCGDTALITRPGALGRRKEDQRQLLPFLVRASKYGTAVSQRHAVTFTHILKFIILSYPNMERGMNQEL</sequence>
<feature type="non-terminal residue" evidence="3">
    <location>
        <position position="1"/>
    </location>
</feature>
<protein>
    <submittedName>
        <fullName evidence="3">DDAH1 dimethylaminohydrolase</fullName>
    </submittedName>
</protein>
<dbReference type="GO" id="GO:0006525">
    <property type="term" value="P:arginine metabolic process"/>
    <property type="evidence" value="ECO:0007669"/>
    <property type="project" value="TreeGrafter"/>
</dbReference>
<evidence type="ECO:0000256" key="2">
    <source>
        <dbReference type="ARBA" id="ARBA00022801"/>
    </source>
</evidence>
<name>A0A8X8BPQ3_POLSE</name>
<dbReference type="Proteomes" id="UP000886611">
    <property type="component" value="Unassembled WGS sequence"/>
</dbReference>
<dbReference type="GO" id="GO:0016403">
    <property type="term" value="F:dimethylargininase activity"/>
    <property type="evidence" value="ECO:0007669"/>
    <property type="project" value="TreeGrafter"/>
</dbReference>
<dbReference type="SUPFAM" id="SSF55909">
    <property type="entry name" value="Pentein"/>
    <property type="match status" value="1"/>
</dbReference>
<keyword evidence="2" id="KW-0378">Hydrolase</keyword>
<organism evidence="3 4">
    <name type="scientific">Polypterus senegalus</name>
    <name type="common">Senegal bichir</name>
    <dbReference type="NCBI Taxonomy" id="55291"/>
    <lineage>
        <taxon>Eukaryota</taxon>
        <taxon>Metazoa</taxon>
        <taxon>Chordata</taxon>
        <taxon>Craniata</taxon>
        <taxon>Vertebrata</taxon>
        <taxon>Euteleostomi</taxon>
        <taxon>Actinopterygii</taxon>
        <taxon>Polypteriformes</taxon>
        <taxon>Polypteridae</taxon>
        <taxon>Polypterus</taxon>
    </lineage>
</organism>
<reference evidence="3 4" key="1">
    <citation type="journal article" date="2021" name="Cell">
        <title>Tracing the genetic footprints of vertebrate landing in non-teleost ray-finned fishes.</title>
        <authorList>
            <person name="Bi X."/>
            <person name="Wang K."/>
            <person name="Yang L."/>
            <person name="Pan H."/>
            <person name="Jiang H."/>
            <person name="Wei Q."/>
            <person name="Fang M."/>
            <person name="Yu H."/>
            <person name="Zhu C."/>
            <person name="Cai Y."/>
            <person name="He Y."/>
            <person name="Gan X."/>
            <person name="Zeng H."/>
            <person name="Yu D."/>
            <person name="Zhu Y."/>
            <person name="Jiang H."/>
            <person name="Qiu Q."/>
            <person name="Yang H."/>
            <person name="Zhang Y.E."/>
            <person name="Wang W."/>
            <person name="Zhu M."/>
            <person name="He S."/>
            <person name="Zhang G."/>
        </authorList>
    </citation>
    <scope>NUCLEOTIDE SEQUENCE [LARGE SCALE GENOMIC DNA]</scope>
    <source>
        <strain evidence="3">Bchr_013</strain>
    </source>
</reference>
<dbReference type="GO" id="GO:0000052">
    <property type="term" value="P:citrulline metabolic process"/>
    <property type="evidence" value="ECO:0007669"/>
    <property type="project" value="TreeGrafter"/>
</dbReference>
<dbReference type="GO" id="GO:0045429">
    <property type="term" value="P:positive regulation of nitric oxide biosynthetic process"/>
    <property type="evidence" value="ECO:0007669"/>
    <property type="project" value="TreeGrafter"/>
</dbReference>
<dbReference type="EMBL" id="JAATIS010004524">
    <property type="protein sequence ID" value="KAG2461881.1"/>
    <property type="molecule type" value="Genomic_DNA"/>
</dbReference>
<dbReference type="GO" id="GO:0005739">
    <property type="term" value="C:mitochondrion"/>
    <property type="evidence" value="ECO:0007669"/>
    <property type="project" value="TreeGrafter"/>
</dbReference>
<keyword evidence="4" id="KW-1185">Reference proteome</keyword>
<feature type="non-terminal residue" evidence="3">
    <location>
        <position position="149"/>
    </location>
</feature>
<dbReference type="GO" id="GO:0016597">
    <property type="term" value="F:amino acid binding"/>
    <property type="evidence" value="ECO:0007669"/>
    <property type="project" value="TreeGrafter"/>
</dbReference>
<evidence type="ECO:0000313" key="3">
    <source>
        <dbReference type="EMBL" id="KAG2461881.1"/>
    </source>
</evidence>
<accession>A0A8X8BPQ3</accession>
<comment type="similarity">
    <text evidence="1">Belongs to the DDAH family.</text>
</comment>
<dbReference type="InterPro" id="IPR033199">
    <property type="entry name" value="DDAH-like"/>
</dbReference>
<dbReference type="PANTHER" id="PTHR12737">
    <property type="entry name" value="DIMETHYLARGININE DIMETHYLAMINOHYDROLASE"/>
    <property type="match status" value="1"/>
</dbReference>
<evidence type="ECO:0000313" key="4">
    <source>
        <dbReference type="Proteomes" id="UP000886611"/>
    </source>
</evidence>
<gene>
    <name evidence="3" type="primary">Ddah1_2</name>
    <name evidence="3" type="ORF">GTO96_0008523</name>
</gene>
<dbReference type="Gene3D" id="3.75.10.10">
    <property type="entry name" value="L-arginine/glycine Amidinotransferase, Chain A"/>
    <property type="match status" value="1"/>
</dbReference>
<dbReference type="PANTHER" id="PTHR12737:SF17">
    <property type="entry name" value="N(G),N(G)-DIMETHYLARGININE DIMETHYLAMINOHYDROLASE 1"/>
    <property type="match status" value="1"/>
</dbReference>
<comment type="caution">
    <text evidence="3">The sequence shown here is derived from an EMBL/GenBank/DDBJ whole genome shotgun (WGS) entry which is preliminary data.</text>
</comment>
<evidence type="ECO:0000256" key="1">
    <source>
        <dbReference type="ARBA" id="ARBA00008532"/>
    </source>
</evidence>
<dbReference type="AlphaFoldDB" id="A0A8X8BPQ3"/>